<keyword evidence="5" id="KW-0175">Coiled coil</keyword>
<accession>A0A9W6NEX6</accession>
<dbReference type="Pfam" id="PF07695">
    <property type="entry name" value="7TMR-DISM_7TM"/>
    <property type="match status" value="1"/>
</dbReference>
<dbReference type="PANTHER" id="PTHR45138">
    <property type="entry name" value="REGULATORY COMPONENTS OF SENSORY TRANSDUCTION SYSTEM"/>
    <property type="match status" value="1"/>
</dbReference>
<feature type="transmembrane region" description="Helical" evidence="6">
    <location>
        <begin position="259"/>
        <end position="279"/>
    </location>
</feature>
<keyword evidence="6" id="KW-0472">Membrane</keyword>
<gene>
    <name evidence="9" type="ORF">GCM10017655_11080</name>
</gene>
<keyword evidence="7" id="KW-0732">Signal</keyword>
<dbReference type="NCBIfam" id="TIGR00254">
    <property type="entry name" value="GGDEF"/>
    <property type="match status" value="1"/>
</dbReference>
<dbReference type="InterPro" id="IPR011622">
    <property type="entry name" value="7TMR_DISM_rcpt_extracell_dom2"/>
</dbReference>
<dbReference type="InterPro" id="IPR029787">
    <property type="entry name" value="Nucleotide_cyclase"/>
</dbReference>
<evidence type="ECO:0000256" key="3">
    <source>
        <dbReference type="ARBA" id="ARBA00012528"/>
    </source>
</evidence>
<evidence type="ECO:0000256" key="5">
    <source>
        <dbReference type="SAM" id="Coils"/>
    </source>
</evidence>
<feature type="transmembrane region" description="Helical" evidence="6">
    <location>
        <begin position="223"/>
        <end position="239"/>
    </location>
</feature>
<evidence type="ECO:0000259" key="8">
    <source>
        <dbReference type="PROSITE" id="PS50887"/>
    </source>
</evidence>
<dbReference type="CDD" id="cd01949">
    <property type="entry name" value="GGDEF"/>
    <property type="match status" value="1"/>
</dbReference>
<dbReference type="FunFam" id="3.30.70.270:FF:000001">
    <property type="entry name" value="Diguanylate cyclase domain protein"/>
    <property type="match status" value="1"/>
</dbReference>
<dbReference type="Proteomes" id="UP001143328">
    <property type="component" value="Unassembled WGS sequence"/>
</dbReference>
<comment type="catalytic activity">
    <reaction evidence="4">
        <text>2 GTP = 3',3'-c-di-GMP + 2 diphosphate</text>
        <dbReference type="Rhea" id="RHEA:24898"/>
        <dbReference type="ChEBI" id="CHEBI:33019"/>
        <dbReference type="ChEBI" id="CHEBI:37565"/>
        <dbReference type="ChEBI" id="CHEBI:58805"/>
        <dbReference type="EC" id="2.7.7.65"/>
    </reaction>
</comment>
<dbReference type="GO" id="GO:0005886">
    <property type="term" value="C:plasma membrane"/>
    <property type="evidence" value="ECO:0007669"/>
    <property type="project" value="UniProtKB-SubCell"/>
</dbReference>
<feature type="domain" description="GGDEF" evidence="8">
    <location>
        <begin position="481"/>
        <end position="615"/>
    </location>
</feature>
<dbReference type="InterPro" id="IPR043128">
    <property type="entry name" value="Rev_trsase/Diguanyl_cyclase"/>
</dbReference>
<feature type="transmembrane region" description="Helical" evidence="6">
    <location>
        <begin position="291"/>
        <end position="310"/>
    </location>
</feature>
<evidence type="ECO:0000256" key="2">
    <source>
        <dbReference type="ARBA" id="ARBA00004533"/>
    </source>
</evidence>
<feature type="transmembrane region" description="Helical" evidence="6">
    <location>
        <begin position="198"/>
        <end position="216"/>
    </location>
</feature>
<dbReference type="EC" id="2.7.7.65" evidence="3"/>
<protein>
    <recommendedName>
        <fullName evidence="3">diguanylate cyclase</fullName>
        <ecNumber evidence="3">2.7.7.65</ecNumber>
    </recommendedName>
</protein>
<evidence type="ECO:0000256" key="6">
    <source>
        <dbReference type="SAM" id="Phobius"/>
    </source>
</evidence>
<dbReference type="Gene3D" id="2.60.40.2380">
    <property type="match status" value="1"/>
</dbReference>
<dbReference type="InterPro" id="IPR050469">
    <property type="entry name" value="Diguanylate_Cyclase"/>
</dbReference>
<comment type="caution">
    <text evidence="9">The sequence shown here is derived from an EMBL/GenBank/DDBJ whole genome shotgun (WGS) entry which is preliminary data.</text>
</comment>
<dbReference type="SMART" id="SM00267">
    <property type="entry name" value="GGDEF"/>
    <property type="match status" value="1"/>
</dbReference>
<proteinExistence type="predicted"/>
<feature type="coiled-coil region" evidence="5">
    <location>
        <begin position="419"/>
        <end position="446"/>
    </location>
</feature>
<dbReference type="SUPFAM" id="SSF55073">
    <property type="entry name" value="Nucleotide cyclase"/>
    <property type="match status" value="1"/>
</dbReference>
<dbReference type="GO" id="GO:0052621">
    <property type="term" value="F:diguanylate cyclase activity"/>
    <property type="evidence" value="ECO:0007669"/>
    <property type="project" value="UniProtKB-EC"/>
</dbReference>
<dbReference type="Pfam" id="PF00990">
    <property type="entry name" value="GGDEF"/>
    <property type="match status" value="1"/>
</dbReference>
<name>A0A9W6NEX6_9PSED</name>
<evidence type="ECO:0000256" key="1">
    <source>
        <dbReference type="ARBA" id="ARBA00001946"/>
    </source>
</evidence>
<feature type="chain" id="PRO_5040913918" description="diguanylate cyclase" evidence="7">
    <location>
        <begin position="29"/>
        <end position="615"/>
    </location>
</feature>
<dbReference type="RefSeq" id="WP_271194273.1">
    <property type="nucleotide sequence ID" value="NZ_BSFN01000002.1"/>
</dbReference>
<reference evidence="9" key="2">
    <citation type="submission" date="2023-01" db="EMBL/GenBank/DDBJ databases">
        <authorList>
            <person name="Sun Q."/>
            <person name="Evtushenko L."/>
        </authorList>
    </citation>
    <scope>NUCLEOTIDE SEQUENCE</scope>
    <source>
        <strain evidence="9">VKM B-2935</strain>
    </source>
</reference>
<feature type="signal peptide" evidence="7">
    <location>
        <begin position="1"/>
        <end position="28"/>
    </location>
</feature>
<dbReference type="GO" id="GO:1902201">
    <property type="term" value="P:negative regulation of bacterial-type flagellum-dependent cell motility"/>
    <property type="evidence" value="ECO:0007669"/>
    <property type="project" value="TreeGrafter"/>
</dbReference>
<reference evidence="9" key="1">
    <citation type="journal article" date="2014" name="Int. J. Syst. Evol. Microbiol.">
        <title>Complete genome sequence of Corynebacterium casei LMG S-19264T (=DSM 44701T), isolated from a smear-ripened cheese.</title>
        <authorList>
            <consortium name="US DOE Joint Genome Institute (JGI-PGF)"/>
            <person name="Walter F."/>
            <person name="Albersmeier A."/>
            <person name="Kalinowski J."/>
            <person name="Ruckert C."/>
        </authorList>
    </citation>
    <scope>NUCLEOTIDE SEQUENCE</scope>
    <source>
        <strain evidence="9">VKM B-2935</strain>
    </source>
</reference>
<evidence type="ECO:0000256" key="4">
    <source>
        <dbReference type="ARBA" id="ARBA00034247"/>
    </source>
</evidence>
<dbReference type="InterPro" id="IPR011623">
    <property type="entry name" value="7TMR_DISM_rcpt_extracell_dom1"/>
</dbReference>
<evidence type="ECO:0000313" key="9">
    <source>
        <dbReference type="EMBL" id="GLK88046.1"/>
    </source>
</evidence>
<keyword evidence="6" id="KW-1133">Transmembrane helix</keyword>
<keyword evidence="6" id="KW-0812">Transmembrane</keyword>
<dbReference type="PROSITE" id="PS50887">
    <property type="entry name" value="GGDEF"/>
    <property type="match status" value="1"/>
</dbReference>
<evidence type="ECO:0000256" key="7">
    <source>
        <dbReference type="SAM" id="SignalP"/>
    </source>
</evidence>
<dbReference type="Gene3D" id="3.30.70.270">
    <property type="match status" value="1"/>
</dbReference>
<feature type="transmembrane region" description="Helical" evidence="6">
    <location>
        <begin position="316"/>
        <end position="337"/>
    </location>
</feature>
<feature type="transmembrane region" description="Helical" evidence="6">
    <location>
        <begin position="344"/>
        <end position="365"/>
    </location>
</feature>
<comment type="cofactor">
    <cofactor evidence="1">
        <name>Mg(2+)</name>
        <dbReference type="ChEBI" id="CHEBI:18420"/>
    </cofactor>
</comment>
<dbReference type="EMBL" id="BSFN01000002">
    <property type="protein sequence ID" value="GLK88046.1"/>
    <property type="molecule type" value="Genomic_DNA"/>
</dbReference>
<sequence length="615" mass="67648">MDVSRFRRYMLGCLLLLVSVLGSPTWAAASLDVATLTDQPVSLTAFIALLEDPERGLTLADVQRPDVASRFQTDLPASNALGLGFTRSAYWLRVPLRNSSNTAVQRMLAVENPRISHIQAYLPDGQGGYQAIVTGSDVPASSKVYPNRNFIFPITLVPESEQVIYLRMESSVGLLIPLQLWTPQAYHAHERDDYVGQAWYFGIATAMILFNLMLFVSLRERIYLLYVTFATCTFATLAIKNGLAPDWQLDSVPLNSNTVYYSGTSLALAAMLLFMRRMLGTAQLMPRVDRVLLGLVVLYLLTPIAYAIALPVFSRAAIVLNLATALVVVAVGVAAALKRQRSAYFFLGAFALLMLGGAMTSLRAMGIMPTNLFTVDGLQLGSAMEMLLLAFALADRYNVMRREKARVREQLLLTQQQLVQTLQTSERELEQRVAQRTEELQVLNTKLETLSLTDALTGIANRRHFDDVLTLEWARATRIGSPLALAIMDVDWFKLYNDHYGHPAGDACLRQIAQTLASTVSRSSDLVARYGGEEFVFLAPMTDPAGAQAMARKVVQAVAALNLPHAYSPIGHVTVSVGVVSLEPGADNSMQALLQFADAALYEAKKQGRNRLVPH</sequence>
<dbReference type="AlphaFoldDB" id="A0A9W6NEX6"/>
<dbReference type="InterPro" id="IPR000160">
    <property type="entry name" value="GGDEF_dom"/>
</dbReference>
<evidence type="ECO:0000313" key="10">
    <source>
        <dbReference type="Proteomes" id="UP001143328"/>
    </source>
</evidence>
<feature type="transmembrane region" description="Helical" evidence="6">
    <location>
        <begin position="377"/>
        <end position="394"/>
    </location>
</feature>
<comment type="subcellular location">
    <subcellularLocation>
        <location evidence="2">Cell inner membrane</location>
    </subcellularLocation>
</comment>
<dbReference type="PANTHER" id="PTHR45138:SF9">
    <property type="entry name" value="DIGUANYLATE CYCLASE DGCM-RELATED"/>
    <property type="match status" value="1"/>
</dbReference>
<dbReference type="GO" id="GO:0043709">
    <property type="term" value="P:cell adhesion involved in single-species biofilm formation"/>
    <property type="evidence" value="ECO:0007669"/>
    <property type="project" value="TreeGrafter"/>
</dbReference>
<organism evidence="9 10">
    <name type="scientific">Pseudomonas turukhanskensis</name>
    <dbReference type="NCBI Taxonomy" id="1806536"/>
    <lineage>
        <taxon>Bacteria</taxon>
        <taxon>Pseudomonadati</taxon>
        <taxon>Pseudomonadota</taxon>
        <taxon>Gammaproteobacteria</taxon>
        <taxon>Pseudomonadales</taxon>
        <taxon>Pseudomonadaceae</taxon>
        <taxon>Pseudomonas</taxon>
    </lineage>
</organism>
<keyword evidence="10" id="KW-1185">Reference proteome</keyword>
<dbReference type="Pfam" id="PF07696">
    <property type="entry name" value="7TMR-DISMED2"/>
    <property type="match status" value="1"/>
</dbReference>